<feature type="region of interest" description="Disordered" evidence="1">
    <location>
        <begin position="337"/>
        <end position="383"/>
    </location>
</feature>
<feature type="compositionally biased region" description="Polar residues" evidence="1">
    <location>
        <begin position="205"/>
        <end position="225"/>
    </location>
</feature>
<accession>A0ABR1M4J6</accession>
<protein>
    <submittedName>
        <fullName evidence="2">Uncharacterized protein</fullName>
    </submittedName>
</protein>
<evidence type="ECO:0000256" key="1">
    <source>
        <dbReference type="SAM" id="MobiDB-lite"/>
    </source>
</evidence>
<feature type="compositionally biased region" description="Low complexity" evidence="1">
    <location>
        <begin position="366"/>
        <end position="376"/>
    </location>
</feature>
<feature type="region of interest" description="Disordered" evidence="1">
    <location>
        <begin position="171"/>
        <end position="228"/>
    </location>
</feature>
<evidence type="ECO:0000313" key="3">
    <source>
        <dbReference type="Proteomes" id="UP001360953"/>
    </source>
</evidence>
<reference evidence="2 3" key="1">
    <citation type="submission" date="2024-04" db="EMBL/GenBank/DDBJ databases">
        <title>Phyllosticta paracitricarpa is synonymous to the EU quarantine fungus P. citricarpa based on phylogenomic analyses.</title>
        <authorList>
            <consortium name="Lawrence Berkeley National Laboratory"/>
            <person name="Van ingen-buijs V.A."/>
            <person name="Van westerhoven A.C."/>
            <person name="Haridas S."/>
            <person name="Skiadas P."/>
            <person name="Martin F."/>
            <person name="Groenewald J.Z."/>
            <person name="Crous P.W."/>
            <person name="Seidl M.F."/>
        </authorList>
    </citation>
    <scope>NUCLEOTIDE SEQUENCE [LARGE SCALE GENOMIC DNA]</scope>
    <source>
        <strain evidence="2 3">CPC 17464</strain>
    </source>
</reference>
<feature type="region of interest" description="Disordered" evidence="1">
    <location>
        <begin position="275"/>
        <end position="302"/>
    </location>
</feature>
<keyword evidence="3" id="KW-1185">Reference proteome</keyword>
<feature type="compositionally biased region" description="Basic and acidic residues" evidence="1">
    <location>
        <begin position="171"/>
        <end position="183"/>
    </location>
</feature>
<sequence>MISSFNMGSGEFESSHDDHSATQLTVNNIAINIVAYGSLPSQQVVTLDLKLSTATCADDFPAILREILRSGLPLTATIHFFRESAEGHIARQAIASGGTAPTVRLLTHDELIRCYPSLGLSRSGFHLLEAAEGIRTSFLRVEEARQPDSGSRWIVSGPWTFREACTVVEREGRSLPDPRVPEEDGREEEQFEGVGSPPPEEAPASMQQPARSACLQDSDNVSRTAQVPGESVKETRVLGEMRAWLVSFCEQSSSGKIVQILNSFVLDLASVPARLPPRPPPTRTRRPKTFASCTSATSTTSTTSTVHNLRDLTTSVSFSSPRTTDLLLSIMCAAKNRKRNNKGKKASNAPVAVASEPGNASSQPLSAEADNASPAAEAEDRQALADEVHRSQQELLGRLRAENEKADEILRGAQAMQAEMGALRDKLRMSKSSEAHGDASSQPERCSCAIQWPNAERQQLAWLHIVDRELGHRFNPGEHGFFRYLPAPEGQNDDENEVFYRHENTACEICGGARCKVSGPWSRVEAFSLVSRKILGELMTGEISYQDPDNADVRPGGGSAVFSALGTNYKSGDKLSGTGMQWETLAGFCAWDEQRRRALARLDVELRTYVPG</sequence>
<proteinExistence type="predicted"/>
<evidence type="ECO:0000313" key="2">
    <source>
        <dbReference type="EMBL" id="KAK7541036.1"/>
    </source>
</evidence>
<feature type="compositionally biased region" description="Low complexity" evidence="1">
    <location>
        <begin position="289"/>
        <end position="302"/>
    </location>
</feature>
<dbReference type="Proteomes" id="UP001360953">
    <property type="component" value="Unassembled WGS sequence"/>
</dbReference>
<organism evidence="2 3">
    <name type="scientific">Phyllosticta citribraziliensis</name>
    <dbReference type="NCBI Taxonomy" id="989973"/>
    <lineage>
        <taxon>Eukaryota</taxon>
        <taxon>Fungi</taxon>
        <taxon>Dikarya</taxon>
        <taxon>Ascomycota</taxon>
        <taxon>Pezizomycotina</taxon>
        <taxon>Dothideomycetes</taxon>
        <taxon>Dothideomycetes incertae sedis</taxon>
        <taxon>Botryosphaeriales</taxon>
        <taxon>Phyllostictaceae</taxon>
        <taxon>Phyllosticta</taxon>
    </lineage>
</organism>
<comment type="caution">
    <text evidence="2">The sequence shown here is derived from an EMBL/GenBank/DDBJ whole genome shotgun (WGS) entry which is preliminary data.</text>
</comment>
<dbReference type="EMBL" id="JBBPEH010000003">
    <property type="protein sequence ID" value="KAK7541036.1"/>
    <property type="molecule type" value="Genomic_DNA"/>
</dbReference>
<dbReference type="RefSeq" id="XP_066657967.1">
    <property type="nucleotide sequence ID" value="XM_066802503.1"/>
</dbReference>
<dbReference type="GeneID" id="92035409"/>
<gene>
    <name evidence="2" type="ORF">J3D65DRAFT_656684</name>
</gene>
<name>A0ABR1M4J6_9PEZI</name>